<dbReference type="PROSITE" id="PS50887">
    <property type="entry name" value="GGDEF"/>
    <property type="match status" value="1"/>
</dbReference>
<comment type="catalytic activity">
    <reaction evidence="2">
        <text>2 GTP = 3',3'-c-di-GMP + 2 diphosphate</text>
        <dbReference type="Rhea" id="RHEA:24898"/>
        <dbReference type="ChEBI" id="CHEBI:33019"/>
        <dbReference type="ChEBI" id="CHEBI:37565"/>
        <dbReference type="ChEBI" id="CHEBI:58805"/>
        <dbReference type="EC" id="2.7.7.65"/>
    </reaction>
</comment>
<dbReference type="GO" id="GO:0043709">
    <property type="term" value="P:cell adhesion involved in single-species biofilm formation"/>
    <property type="evidence" value="ECO:0007669"/>
    <property type="project" value="TreeGrafter"/>
</dbReference>
<dbReference type="GO" id="GO:1902201">
    <property type="term" value="P:negative regulation of bacterial-type flagellum-dependent cell motility"/>
    <property type="evidence" value="ECO:0007669"/>
    <property type="project" value="TreeGrafter"/>
</dbReference>
<dbReference type="SUPFAM" id="SSF55781">
    <property type="entry name" value="GAF domain-like"/>
    <property type="match status" value="1"/>
</dbReference>
<evidence type="ECO:0000313" key="4">
    <source>
        <dbReference type="EMBL" id="MYM82870.1"/>
    </source>
</evidence>
<gene>
    <name evidence="4" type="ORF">GTP44_12990</name>
</gene>
<dbReference type="Gene3D" id="3.30.70.270">
    <property type="match status" value="1"/>
</dbReference>
<name>A0A6L8MIC6_9BURK</name>
<dbReference type="NCBIfam" id="TIGR00254">
    <property type="entry name" value="GGDEF"/>
    <property type="match status" value="1"/>
</dbReference>
<evidence type="ECO:0000313" key="5">
    <source>
        <dbReference type="Proteomes" id="UP000474565"/>
    </source>
</evidence>
<dbReference type="Pfam" id="PF00990">
    <property type="entry name" value="GGDEF"/>
    <property type="match status" value="1"/>
</dbReference>
<dbReference type="Pfam" id="PF04340">
    <property type="entry name" value="DUF484"/>
    <property type="match status" value="1"/>
</dbReference>
<dbReference type="EMBL" id="WWCP01000013">
    <property type="protein sequence ID" value="MYM82870.1"/>
    <property type="molecule type" value="Genomic_DNA"/>
</dbReference>
<dbReference type="InterPro" id="IPR029787">
    <property type="entry name" value="Nucleotide_cyclase"/>
</dbReference>
<dbReference type="InterPro" id="IPR007435">
    <property type="entry name" value="DUF484"/>
</dbReference>
<dbReference type="GO" id="GO:0052621">
    <property type="term" value="F:diguanylate cyclase activity"/>
    <property type="evidence" value="ECO:0007669"/>
    <property type="project" value="UniProtKB-EC"/>
</dbReference>
<dbReference type="PANTHER" id="PTHR45138">
    <property type="entry name" value="REGULATORY COMPONENTS OF SENSORY TRANSDUCTION SYSTEM"/>
    <property type="match status" value="1"/>
</dbReference>
<sequence length="390" mass="42832">MTHTATGKLPPHPDHADPAHDLAAENRALRARMAYLLEQAERNHSIMTRHQAFDLNIIGAANFPELIGTIFRVLPVISELDSVTLTLIDEDADIRTVMLKLDVVFADFPGLIFVETLDQLDLELGRHNAAVPAPKPLLGMYEKLRHAPSFPNAPAGLQSVALVPLMRNKRIIGSLNLGSCDPTRFTPSLGTDFIEHMASIIAICLENVISNEMLKYIGLTDSLTGVYNRRYIDRRLLEEIARARRQRYPISLMYIDVDHFKRVNDTVGHGGGDEVLREVAARIKNELRTSDALARFGGEEFVVLLIDANLESAAFVAERIRAGVAGSMIVLSPSLQLSVTVSIGVACLDVDAAEGEAALTARNLIERADGLLYDAKEGGRNRVVSFREAP</sequence>
<dbReference type="EC" id="2.7.7.65" evidence="1"/>
<dbReference type="FunFam" id="3.30.70.270:FF:000001">
    <property type="entry name" value="Diguanylate cyclase domain protein"/>
    <property type="match status" value="1"/>
</dbReference>
<dbReference type="InterPro" id="IPR029016">
    <property type="entry name" value="GAF-like_dom_sf"/>
</dbReference>
<feature type="domain" description="GGDEF" evidence="3">
    <location>
        <begin position="248"/>
        <end position="388"/>
    </location>
</feature>
<dbReference type="SMART" id="SM00267">
    <property type="entry name" value="GGDEF"/>
    <property type="match status" value="1"/>
</dbReference>
<dbReference type="InterPro" id="IPR000160">
    <property type="entry name" value="GGDEF_dom"/>
</dbReference>
<dbReference type="PANTHER" id="PTHR45138:SF9">
    <property type="entry name" value="DIGUANYLATE CYCLASE DGCM-RELATED"/>
    <property type="match status" value="1"/>
</dbReference>
<evidence type="ECO:0000256" key="1">
    <source>
        <dbReference type="ARBA" id="ARBA00012528"/>
    </source>
</evidence>
<dbReference type="CDD" id="cd01949">
    <property type="entry name" value="GGDEF"/>
    <property type="match status" value="1"/>
</dbReference>
<dbReference type="GO" id="GO:0005886">
    <property type="term" value="C:plasma membrane"/>
    <property type="evidence" value="ECO:0007669"/>
    <property type="project" value="TreeGrafter"/>
</dbReference>
<accession>A0A6L8MIC6</accession>
<protein>
    <recommendedName>
        <fullName evidence="1">diguanylate cyclase</fullName>
        <ecNumber evidence="1">2.7.7.65</ecNumber>
    </recommendedName>
</protein>
<dbReference type="InterPro" id="IPR050469">
    <property type="entry name" value="Diguanylate_Cyclase"/>
</dbReference>
<dbReference type="AlphaFoldDB" id="A0A6L8MIC6"/>
<comment type="caution">
    <text evidence="4">The sequence shown here is derived from an EMBL/GenBank/DDBJ whole genome shotgun (WGS) entry which is preliminary data.</text>
</comment>
<dbReference type="InterPro" id="IPR043128">
    <property type="entry name" value="Rev_trsase/Diguanyl_cyclase"/>
</dbReference>
<dbReference type="RefSeq" id="WP_161019765.1">
    <property type="nucleotide sequence ID" value="NZ_WWCP01000013.1"/>
</dbReference>
<reference evidence="4 5" key="1">
    <citation type="submission" date="2019-12" db="EMBL/GenBank/DDBJ databases">
        <title>Novel species isolated from a subtropical stream in China.</title>
        <authorList>
            <person name="Lu H."/>
        </authorList>
    </citation>
    <scope>NUCLEOTIDE SEQUENCE [LARGE SCALE GENOMIC DNA]</scope>
    <source>
        <strain evidence="4 5">FT50W</strain>
    </source>
</reference>
<organism evidence="4 5">
    <name type="scientific">Duganella lactea</name>
    <dbReference type="NCBI Taxonomy" id="2692173"/>
    <lineage>
        <taxon>Bacteria</taxon>
        <taxon>Pseudomonadati</taxon>
        <taxon>Pseudomonadota</taxon>
        <taxon>Betaproteobacteria</taxon>
        <taxon>Burkholderiales</taxon>
        <taxon>Oxalobacteraceae</taxon>
        <taxon>Telluria group</taxon>
        <taxon>Duganella</taxon>
    </lineage>
</organism>
<proteinExistence type="predicted"/>
<dbReference type="Gene3D" id="3.30.450.40">
    <property type="match status" value="1"/>
</dbReference>
<dbReference type="Proteomes" id="UP000474565">
    <property type="component" value="Unassembled WGS sequence"/>
</dbReference>
<evidence type="ECO:0000256" key="2">
    <source>
        <dbReference type="ARBA" id="ARBA00034247"/>
    </source>
</evidence>
<evidence type="ECO:0000259" key="3">
    <source>
        <dbReference type="PROSITE" id="PS50887"/>
    </source>
</evidence>
<dbReference type="SUPFAM" id="SSF55073">
    <property type="entry name" value="Nucleotide cyclase"/>
    <property type="match status" value="1"/>
</dbReference>